<evidence type="ECO:0000256" key="3">
    <source>
        <dbReference type="ARBA" id="ARBA00022801"/>
    </source>
</evidence>
<dbReference type="SUPFAM" id="SSF53474">
    <property type="entry name" value="alpha/beta-Hydrolases"/>
    <property type="match status" value="1"/>
</dbReference>
<dbReference type="GO" id="GO:0006281">
    <property type="term" value="P:DNA repair"/>
    <property type="evidence" value="ECO:0007669"/>
    <property type="project" value="UniProtKB-KW"/>
</dbReference>
<dbReference type="AlphaFoldDB" id="A0A0F9CXQ8"/>
<feature type="non-terminal residue" evidence="6">
    <location>
        <position position="1"/>
    </location>
</feature>
<reference evidence="6" key="1">
    <citation type="journal article" date="2015" name="Nature">
        <title>Complex archaea that bridge the gap between prokaryotes and eukaryotes.</title>
        <authorList>
            <person name="Spang A."/>
            <person name="Saw J.H."/>
            <person name="Jorgensen S.L."/>
            <person name="Zaremba-Niedzwiedzka K."/>
            <person name="Martijn J."/>
            <person name="Lind A.E."/>
            <person name="van Eijk R."/>
            <person name="Schleper C."/>
            <person name="Guy L."/>
            <person name="Ettema T.J."/>
        </authorList>
    </citation>
    <scope>NUCLEOTIDE SEQUENCE</scope>
</reference>
<dbReference type="GO" id="GO:0008236">
    <property type="term" value="F:serine-type peptidase activity"/>
    <property type="evidence" value="ECO:0007669"/>
    <property type="project" value="InterPro"/>
</dbReference>
<evidence type="ECO:0000256" key="1">
    <source>
        <dbReference type="ARBA" id="ARBA00022729"/>
    </source>
</evidence>
<dbReference type="Gene3D" id="3.40.50.1820">
    <property type="entry name" value="alpha/beta hydrolase"/>
    <property type="match status" value="1"/>
</dbReference>
<feature type="non-terminal residue" evidence="6">
    <location>
        <position position="461"/>
    </location>
</feature>
<sequence length="461" mass="51696">LGIRHVGSEIAETLANEFGSLDAIAAAGREFSVDRDRVFLTGWSDGGFTTLWLASRHPHLVAGIVPYCANWQYMNIGEVGLFNVPTLVADGWTDGGYNRGQFVRWHILRNMGYGISGLWSHHGHSYKGYEDVDEFKMYLAWAKTKRRNLWPKRVRYATWGMSWHRAYWFSIERMADPTTPAQIDAQVTSGNRVEVKAWNVGAYKLTLGEKLVDPARPITVLTNGKQSYAGPFKKEILIELTTAPAGKFVKGAAMPGDITTQIERSTYGAKDFLKIADRRWVFVKGTGGGKDVQKLLAKWFNRYCKDDTKVTDEDIAKSNLFVYGGPGINKFAARIAAELPVKFGKGKFTIGSKVYDKPTHCVTFIHPNPLNPSKYVIVYAFNDAAAFAKNRFFDMGKENAWRFRSGDCVVKGLSAARRKWGVATRESKFRTDVHVFGPDWQPADEAPVGELVGTFDETQMM</sequence>
<dbReference type="InterPro" id="IPR041663">
    <property type="entry name" value="DisA/LigA_HHH"/>
</dbReference>
<dbReference type="PANTHER" id="PTHR43037">
    <property type="entry name" value="UNNAMED PRODUCT-RELATED"/>
    <property type="match status" value="1"/>
</dbReference>
<keyword evidence="4" id="KW-0234">DNA repair</keyword>
<evidence type="ECO:0000256" key="2">
    <source>
        <dbReference type="ARBA" id="ARBA00022763"/>
    </source>
</evidence>
<dbReference type="EMBL" id="LAZR01044432">
    <property type="protein sequence ID" value="KKL04658.1"/>
    <property type="molecule type" value="Genomic_DNA"/>
</dbReference>
<accession>A0A0F9CXQ8</accession>
<dbReference type="InterPro" id="IPR029058">
    <property type="entry name" value="AB_hydrolase_fold"/>
</dbReference>
<evidence type="ECO:0000256" key="4">
    <source>
        <dbReference type="ARBA" id="ARBA00023204"/>
    </source>
</evidence>
<name>A0A0F9CXQ8_9ZZZZ</name>
<dbReference type="Pfam" id="PF12826">
    <property type="entry name" value="HHH_2"/>
    <property type="match status" value="1"/>
</dbReference>
<evidence type="ECO:0000259" key="5">
    <source>
        <dbReference type="Pfam" id="PF12826"/>
    </source>
</evidence>
<comment type="caution">
    <text evidence="6">The sequence shown here is derived from an EMBL/GenBank/DDBJ whole genome shotgun (WGS) entry which is preliminary data.</text>
</comment>
<dbReference type="InterPro" id="IPR050955">
    <property type="entry name" value="Plant_Biomass_Hydrol_Est"/>
</dbReference>
<feature type="domain" description="DisA/LigA helix-hairpin-helix motif" evidence="5">
    <location>
        <begin position="1"/>
        <end position="30"/>
    </location>
</feature>
<proteinExistence type="predicted"/>
<organism evidence="6">
    <name type="scientific">marine sediment metagenome</name>
    <dbReference type="NCBI Taxonomy" id="412755"/>
    <lineage>
        <taxon>unclassified sequences</taxon>
        <taxon>metagenomes</taxon>
        <taxon>ecological metagenomes</taxon>
    </lineage>
</organism>
<protein>
    <recommendedName>
        <fullName evidence="5">DisA/LigA helix-hairpin-helix motif domain-containing protein</fullName>
    </recommendedName>
</protein>
<keyword evidence="1" id="KW-0732">Signal</keyword>
<dbReference type="GO" id="GO:0006508">
    <property type="term" value="P:proteolysis"/>
    <property type="evidence" value="ECO:0007669"/>
    <property type="project" value="InterPro"/>
</dbReference>
<evidence type="ECO:0000313" key="6">
    <source>
        <dbReference type="EMBL" id="KKL04658.1"/>
    </source>
</evidence>
<gene>
    <name evidence="6" type="ORF">LCGC14_2613860</name>
</gene>
<keyword evidence="2" id="KW-0227">DNA damage</keyword>
<dbReference type="PANTHER" id="PTHR43037:SF5">
    <property type="entry name" value="FERULOYL ESTERASE"/>
    <property type="match status" value="1"/>
</dbReference>
<keyword evidence="3" id="KW-0378">Hydrolase</keyword>